<dbReference type="AlphaFoldDB" id="X6N9H4"/>
<dbReference type="PANTHER" id="PTHR11787">
    <property type="entry name" value="RAB GDP-DISSOCIATION INHIBITOR"/>
    <property type="match status" value="1"/>
</dbReference>
<keyword evidence="3" id="KW-1185">Reference proteome</keyword>
<dbReference type="Pfam" id="PF00996">
    <property type="entry name" value="GDI"/>
    <property type="match status" value="2"/>
</dbReference>
<dbReference type="GO" id="GO:0016192">
    <property type="term" value="P:vesicle-mediated transport"/>
    <property type="evidence" value="ECO:0007669"/>
    <property type="project" value="TreeGrafter"/>
</dbReference>
<comment type="similarity">
    <text evidence="1">Belongs to the Rab GDI family.</text>
</comment>
<dbReference type="Proteomes" id="UP000023152">
    <property type="component" value="Unassembled WGS sequence"/>
</dbReference>
<evidence type="ECO:0008006" key="4">
    <source>
        <dbReference type="Google" id="ProtNLM"/>
    </source>
</evidence>
<dbReference type="EMBL" id="ASPP01010353">
    <property type="protein sequence ID" value="ETO22935.1"/>
    <property type="molecule type" value="Genomic_DNA"/>
</dbReference>
<dbReference type="GO" id="GO:0007264">
    <property type="term" value="P:small GTPase-mediated signal transduction"/>
    <property type="evidence" value="ECO:0007669"/>
    <property type="project" value="InterPro"/>
</dbReference>
<dbReference type="SUPFAM" id="SSF54373">
    <property type="entry name" value="FAD-linked reductases, C-terminal domain"/>
    <property type="match status" value="1"/>
</dbReference>
<reference evidence="2 3" key="1">
    <citation type="journal article" date="2013" name="Curr. Biol.">
        <title>The Genome of the Foraminiferan Reticulomyxa filosa.</title>
        <authorList>
            <person name="Glockner G."/>
            <person name="Hulsmann N."/>
            <person name="Schleicher M."/>
            <person name="Noegel A.A."/>
            <person name="Eichinger L."/>
            <person name="Gallinger C."/>
            <person name="Pawlowski J."/>
            <person name="Sierra R."/>
            <person name="Euteneuer U."/>
            <person name="Pillet L."/>
            <person name="Moustafa A."/>
            <person name="Platzer M."/>
            <person name="Groth M."/>
            <person name="Szafranski K."/>
            <person name="Schliwa M."/>
        </authorList>
    </citation>
    <scope>NUCLEOTIDE SEQUENCE [LARGE SCALE GENOMIC DNA]</scope>
</reference>
<dbReference type="OrthoDB" id="9446342at2759"/>
<proteinExistence type="inferred from homology"/>
<dbReference type="OMA" id="SHAICIM"/>
<accession>X6N9H4</accession>
<dbReference type="PANTHER" id="PTHR11787:SF8">
    <property type="entry name" value="RAB GDP DISSOCIATION INHIBITOR"/>
    <property type="match status" value="1"/>
</dbReference>
<feature type="non-terminal residue" evidence="2">
    <location>
        <position position="1"/>
    </location>
</feature>
<evidence type="ECO:0000313" key="3">
    <source>
        <dbReference type="Proteomes" id="UP000023152"/>
    </source>
</evidence>
<dbReference type="GO" id="GO:0005093">
    <property type="term" value="F:Rab GDP-dissociation inhibitor activity"/>
    <property type="evidence" value="ECO:0007669"/>
    <property type="project" value="TreeGrafter"/>
</dbReference>
<dbReference type="GO" id="GO:0005737">
    <property type="term" value="C:cytoplasm"/>
    <property type="evidence" value="ECO:0007669"/>
    <property type="project" value="TreeGrafter"/>
</dbReference>
<dbReference type="PRINTS" id="PR00891">
    <property type="entry name" value="RABGDIREP"/>
</dbReference>
<comment type="caution">
    <text evidence="2">The sequence shown here is derived from an EMBL/GenBank/DDBJ whole genome shotgun (WGS) entry which is preliminary data.</text>
</comment>
<protein>
    <recommendedName>
        <fullName evidence="4">Rab GDP dissociation inhibitor</fullName>
    </recommendedName>
</protein>
<name>X6N9H4_RETFI</name>
<dbReference type="SUPFAM" id="SSF51905">
    <property type="entry name" value="FAD/NAD(P)-binding domain"/>
    <property type="match status" value="2"/>
</dbReference>
<evidence type="ECO:0000313" key="2">
    <source>
        <dbReference type="EMBL" id="ETO22935.1"/>
    </source>
</evidence>
<sequence>LYAYSLNRFEKSPYIYPVWGLGGLPEGFSRLAAVHGGVYMLRREITEIHFDDKGHVTGVTAKHEGKIEGTAKCKQLIADPSYFLETDRVKKTGTVARWLCILDHSVEGTGTAQSAQIILPCKQVLSSFIYLMGRSRVDQEKEKNNTIITGHKSDIYISVMSSALQVAPKERFLAMISAQVYTNNPKRELGVAYQLLGKVLKDFFLVNDTYVPAKELGADGVFICSSMDATTHFQASSREVMTIFKELTGKDVDLTENPDAIEEQFQT</sequence>
<evidence type="ECO:0000256" key="1">
    <source>
        <dbReference type="ARBA" id="ARBA00005593"/>
    </source>
</evidence>
<dbReference type="Gene3D" id="3.50.50.60">
    <property type="entry name" value="FAD/NAD(P)-binding domain"/>
    <property type="match status" value="1"/>
</dbReference>
<gene>
    <name evidence="2" type="ORF">RFI_14257</name>
</gene>
<organism evidence="2 3">
    <name type="scientific">Reticulomyxa filosa</name>
    <dbReference type="NCBI Taxonomy" id="46433"/>
    <lineage>
        <taxon>Eukaryota</taxon>
        <taxon>Sar</taxon>
        <taxon>Rhizaria</taxon>
        <taxon>Retaria</taxon>
        <taxon>Foraminifera</taxon>
        <taxon>Monothalamids</taxon>
        <taxon>Reticulomyxidae</taxon>
        <taxon>Reticulomyxa</taxon>
    </lineage>
</organism>
<dbReference type="InterPro" id="IPR036188">
    <property type="entry name" value="FAD/NAD-bd_sf"/>
</dbReference>
<dbReference type="InterPro" id="IPR018203">
    <property type="entry name" value="GDP_dissociation_inhibitor"/>
</dbReference>